<dbReference type="InterPro" id="IPR042252">
    <property type="entry name" value="MtfA_N"/>
</dbReference>
<dbReference type="KEGG" id="sdr:SCD_n01106"/>
<dbReference type="CDD" id="cd20169">
    <property type="entry name" value="Peptidase_M90_mtfA"/>
    <property type="match status" value="1"/>
</dbReference>
<evidence type="ECO:0000313" key="2">
    <source>
        <dbReference type="Proteomes" id="UP000015559"/>
    </source>
</evidence>
<dbReference type="AlphaFoldDB" id="S6B2P0"/>
<dbReference type="PANTHER" id="PTHR30164">
    <property type="entry name" value="MTFA PEPTIDASE"/>
    <property type="match status" value="1"/>
</dbReference>
<keyword evidence="2" id="KW-1185">Reference proteome</keyword>
<dbReference type="RefSeq" id="WP_009206108.1">
    <property type="nucleotide sequence ID" value="NC_022357.1"/>
</dbReference>
<dbReference type="GO" id="GO:0005829">
    <property type="term" value="C:cytosol"/>
    <property type="evidence" value="ECO:0007669"/>
    <property type="project" value="TreeGrafter"/>
</dbReference>
<dbReference type="EMBL" id="AP013066">
    <property type="protein sequence ID" value="BAN34942.1"/>
    <property type="molecule type" value="Genomic_DNA"/>
</dbReference>
<organism evidence="1 2">
    <name type="scientific">Sulfuricella denitrificans (strain DSM 22764 / NBRC 105220 / skB26)</name>
    <dbReference type="NCBI Taxonomy" id="1163617"/>
    <lineage>
        <taxon>Bacteria</taxon>
        <taxon>Pseudomonadati</taxon>
        <taxon>Pseudomonadota</taxon>
        <taxon>Betaproteobacteria</taxon>
        <taxon>Nitrosomonadales</taxon>
        <taxon>Sulfuricellaceae</taxon>
        <taxon>Sulfuricella</taxon>
    </lineage>
</organism>
<evidence type="ECO:0008006" key="3">
    <source>
        <dbReference type="Google" id="ProtNLM"/>
    </source>
</evidence>
<dbReference type="SUPFAM" id="SSF55486">
    <property type="entry name" value="Metalloproteases ('zincins'), catalytic domain"/>
    <property type="match status" value="1"/>
</dbReference>
<dbReference type="GO" id="GO:0004177">
    <property type="term" value="F:aminopeptidase activity"/>
    <property type="evidence" value="ECO:0007669"/>
    <property type="project" value="TreeGrafter"/>
</dbReference>
<dbReference type="Gene3D" id="3.40.390.10">
    <property type="entry name" value="Collagenase (Catalytic Domain)"/>
    <property type="match status" value="1"/>
</dbReference>
<name>S6B2P0_SULDS</name>
<dbReference type="Pfam" id="PF06167">
    <property type="entry name" value="Peptidase_M90"/>
    <property type="match status" value="1"/>
</dbReference>
<accession>S6B2P0</accession>
<dbReference type="eggNOG" id="COG3228">
    <property type="taxonomic scope" value="Bacteria"/>
</dbReference>
<dbReference type="PANTHER" id="PTHR30164:SF2">
    <property type="entry name" value="PROTEIN MTFA"/>
    <property type="match status" value="1"/>
</dbReference>
<reference evidence="1 2" key="1">
    <citation type="journal article" date="2012" name="Appl. Environ. Microbiol.">
        <title>Draft genome sequence of a psychrotolerant sulfur-oxidizing bacterium, Sulfuricella denitrificans skB26, and proteomic insights into cold adaptation.</title>
        <authorList>
            <person name="Watanabe T."/>
            <person name="Kojima H."/>
            <person name="Fukui M."/>
        </authorList>
    </citation>
    <scope>NUCLEOTIDE SEQUENCE [LARGE SCALE GENOMIC DNA]</scope>
    <source>
        <strain evidence="2">skB26</strain>
    </source>
</reference>
<dbReference type="Gene3D" id="1.10.472.150">
    <property type="entry name" value="Glucose-regulated metallo-peptidase M90, N-terminal domain"/>
    <property type="match status" value="1"/>
</dbReference>
<gene>
    <name evidence="1" type="ORF">SCD_n01106</name>
</gene>
<dbReference type="OrthoDB" id="9786424at2"/>
<proteinExistence type="predicted"/>
<dbReference type="InterPro" id="IPR024079">
    <property type="entry name" value="MetalloPept_cat_dom_sf"/>
</dbReference>
<protein>
    <recommendedName>
        <fullName evidence="3">Zinc-dependent peptidase</fullName>
    </recommendedName>
</protein>
<dbReference type="InterPro" id="IPR010384">
    <property type="entry name" value="MtfA_fam"/>
</dbReference>
<sequence length="253" mass="28525">MVWSFRNWRRRRIQAHDTLPEPAWRDAISSLPLLGGLSGDEIIRLRELVILFLHEKELVAADGYVLSGDMRLKIAAQACLPILNLGLDYYAGWVSIIVYPDEFVPEYEFMDEDGVVHHIREPMIGESWERGPVILSAADVERSGELDGVNVVIHEFAHKLDMLNGAPDGFPPLHHEMDRVAWTQAFSSAFDAFSAKVESGVGTMIDPYAAESPAEFFAVMSEAFFEIPRSLLGEYPEVYRQLAAFFRQDPAAR</sequence>
<dbReference type="Proteomes" id="UP000015559">
    <property type="component" value="Chromosome"/>
</dbReference>
<dbReference type="HOGENOM" id="CLU_063037_0_1_4"/>
<dbReference type="STRING" id="1163617.SCD_n01106"/>
<evidence type="ECO:0000313" key="1">
    <source>
        <dbReference type="EMBL" id="BAN34942.1"/>
    </source>
</evidence>
<dbReference type="GO" id="GO:0008237">
    <property type="term" value="F:metallopeptidase activity"/>
    <property type="evidence" value="ECO:0007669"/>
    <property type="project" value="InterPro"/>
</dbReference>